<keyword evidence="1" id="KW-0175">Coiled coil</keyword>
<dbReference type="RefSeq" id="WP_042703406.1">
    <property type="nucleotide sequence ID" value="NZ_JADIIN010000036.1"/>
</dbReference>
<reference evidence="2" key="1">
    <citation type="submission" date="2020-10" db="EMBL/GenBank/DDBJ databases">
        <title>Dehalococcoides mccartyi of a TCE/Cr reducing biochatode.</title>
        <authorList>
            <person name="Matturro B."/>
        </authorList>
    </citation>
    <scope>NUCLEOTIDE SEQUENCE</scope>
    <source>
        <strain evidence="2">Bin4</strain>
    </source>
</reference>
<accession>A0A843AFW2</accession>
<protein>
    <submittedName>
        <fullName evidence="2">Uncharacterized protein</fullName>
    </submittedName>
</protein>
<comment type="caution">
    <text evidence="2">The sequence shown here is derived from an EMBL/GenBank/DDBJ whole genome shotgun (WGS) entry which is preliminary data.</text>
</comment>
<dbReference type="AlphaFoldDB" id="A0A843AFW2"/>
<dbReference type="Proteomes" id="UP000658733">
    <property type="component" value="Unassembled WGS sequence"/>
</dbReference>
<proteinExistence type="predicted"/>
<evidence type="ECO:0000313" key="2">
    <source>
        <dbReference type="EMBL" id="MBF4468661.1"/>
    </source>
</evidence>
<sequence length="104" mass="12614">MSKMLNEEYLLKLADEVGECAAEYKMLKGKHNYFKQKMHYMKQHNDEKMKKEMTEEMKKEKYEKMKEFHKKLNAATEKYMKLKRKLKVCLVIYEKQGPIEINGL</sequence>
<evidence type="ECO:0000256" key="1">
    <source>
        <dbReference type="SAM" id="Coils"/>
    </source>
</evidence>
<gene>
    <name evidence="2" type="ORF">ISP01_04585</name>
</gene>
<name>A0A843AFW2_METAZ</name>
<evidence type="ECO:0000313" key="3">
    <source>
        <dbReference type="Proteomes" id="UP000658733"/>
    </source>
</evidence>
<organism evidence="2 3">
    <name type="scientific">Methanobrevibacter arboriphilus</name>
    <dbReference type="NCBI Taxonomy" id="39441"/>
    <lineage>
        <taxon>Archaea</taxon>
        <taxon>Methanobacteriati</taxon>
        <taxon>Methanobacteriota</taxon>
        <taxon>Methanomada group</taxon>
        <taxon>Methanobacteria</taxon>
        <taxon>Methanobacteriales</taxon>
        <taxon>Methanobacteriaceae</taxon>
        <taxon>Methanobrevibacter</taxon>
    </lineage>
</organism>
<feature type="coiled-coil region" evidence="1">
    <location>
        <begin position="58"/>
        <end position="85"/>
    </location>
</feature>
<dbReference type="EMBL" id="JADIIN010000036">
    <property type="protein sequence ID" value="MBF4468661.1"/>
    <property type="molecule type" value="Genomic_DNA"/>
</dbReference>